<dbReference type="PRINTS" id="PR00469">
    <property type="entry name" value="PNDRDTASEII"/>
</dbReference>
<evidence type="ECO:0000313" key="4">
    <source>
        <dbReference type="EMBL" id="MFC4026952.1"/>
    </source>
</evidence>
<proteinExistence type="predicted"/>
<evidence type="ECO:0000256" key="1">
    <source>
        <dbReference type="ARBA" id="ARBA00022630"/>
    </source>
</evidence>
<evidence type="ECO:0000313" key="5">
    <source>
        <dbReference type="Proteomes" id="UP001595793"/>
    </source>
</evidence>
<dbReference type="InterPro" id="IPR036188">
    <property type="entry name" value="FAD/NAD-bd_sf"/>
</dbReference>
<comment type="caution">
    <text evidence="4">The sequence shown here is derived from an EMBL/GenBank/DDBJ whole genome shotgun (WGS) entry which is preliminary data.</text>
</comment>
<gene>
    <name evidence="4" type="ORF">ACFOS1_06015</name>
</gene>
<dbReference type="EMBL" id="JBHSAS010000006">
    <property type="protein sequence ID" value="MFC4026952.1"/>
    <property type="molecule type" value="Genomic_DNA"/>
</dbReference>
<keyword evidence="5" id="KW-1185">Reference proteome</keyword>
<dbReference type="Pfam" id="PF07992">
    <property type="entry name" value="Pyr_redox_2"/>
    <property type="match status" value="1"/>
</dbReference>
<organism evidence="4 5">
    <name type="scientific">Zunongwangia endophytica</name>
    <dbReference type="NCBI Taxonomy" id="1808945"/>
    <lineage>
        <taxon>Bacteria</taxon>
        <taxon>Pseudomonadati</taxon>
        <taxon>Bacteroidota</taxon>
        <taxon>Flavobacteriia</taxon>
        <taxon>Flavobacteriales</taxon>
        <taxon>Flavobacteriaceae</taxon>
        <taxon>Zunongwangia</taxon>
    </lineage>
</organism>
<dbReference type="Proteomes" id="UP001595793">
    <property type="component" value="Unassembled WGS sequence"/>
</dbReference>
<dbReference type="PRINTS" id="PR00368">
    <property type="entry name" value="FADPNR"/>
</dbReference>
<evidence type="ECO:0000259" key="3">
    <source>
        <dbReference type="Pfam" id="PF07992"/>
    </source>
</evidence>
<dbReference type="SUPFAM" id="SSF51905">
    <property type="entry name" value="FAD/NAD(P)-binding domain"/>
    <property type="match status" value="1"/>
</dbReference>
<dbReference type="InterPro" id="IPR023753">
    <property type="entry name" value="FAD/NAD-binding_dom"/>
</dbReference>
<sequence length="294" mass="32516">MYDVIIIGGSYAGLAAAMTMGRSIRKTLVIDSGKPCNAQTPYSHNFITQDGEKPGAIASKAKQQVLAYPSVNFKEDLVNEVSGHDGNFKVSTRSNEHYQAKKIIFATGVKDIMPEIEGFQACWGIAAIHCPYCHGYEVRDKKTGILINDENALNFAKLILNWTDDLTIYSNGKARFNSEEIKNLGVHINEKAIQHIEHNKGYMSHLQFQDGSKSKLDALYHRTAYEQHCKIPEQLGCEITETGHIKVNEFQQTSIEGIYAVGDSSSPLRSVTLANASGAKAAFTLNHELIMANY</sequence>
<keyword evidence="2" id="KW-0560">Oxidoreductase</keyword>
<feature type="domain" description="FAD/NAD(P)-binding" evidence="3">
    <location>
        <begin position="2"/>
        <end position="275"/>
    </location>
</feature>
<name>A0ABV8H7Y5_9FLAO</name>
<dbReference type="InterPro" id="IPR050097">
    <property type="entry name" value="Ferredoxin-NADP_redctase_2"/>
</dbReference>
<accession>A0ABV8H7Y5</accession>
<dbReference type="RefSeq" id="WP_290235321.1">
    <property type="nucleotide sequence ID" value="NZ_JAUFPZ010000002.1"/>
</dbReference>
<dbReference type="PANTHER" id="PTHR48105">
    <property type="entry name" value="THIOREDOXIN REDUCTASE 1-RELATED-RELATED"/>
    <property type="match status" value="1"/>
</dbReference>
<dbReference type="Gene3D" id="3.50.50.60">
    <property type="entry name" value="FAD/NAD(P)-binding domain"/>
    <property type="match status" value="2"/>
</dbReference>
<protein>
    <submittedName>
        <fullName evidence="4">NAD(P)/FAD-dependent oxidoreductase</fullName>
    </submittedName>
</protein>
<keyword evidence="1" id="KW-0285">Flavoprotein</keyword>
<reference evidence="5" key="1">
    <citation type="journal article" date="2019" name="Int. J. Syst. Evol. Microbiol.">
        <title>The Global Catalogue of Microorganisms (GCM) 10K type strain sequencing project: providing services to taxonomists for standard genome sequencing and annotation.</title>
        <authorList>
            <consortium name="The Broad Institute Genomics Platform"/>
            <consortium name="The Broad Institute Genome Sequencing Center for Infectious Disease"/>
            <person name="Wu L."/>
            <person name="Ma J."/>
        </authorList>
    </citation>
    <scope>NUCLEOTIDE SEQUENCE [LARGE SCALE GENOMIC DNA]</scope>
    <source>
        <strain evidence="5">CECT 9128</strain>
    </source>
</reference>
<evidence type="ECO:0000256" key="2">
    <source>
        <dbReference type="ARBA" id="ARBA00023002"/>
    </source>
</evidence>